<dbReference type="OrthoDB" id="9768004at2"/>
<dbReference type="PROSITE" id="PS50208">
    <property type="entry name" value="CASPASE_P20"/>
    <property type="match status" value="1"/>
</dbReference>
<dbReference type="PANTHER" id="PTHR22576:SF37">
    <property type="entry name" value="MUCOSA-ASSOCIATED LYMPHOID TISSUE LYMPHOMA TRANSLOCATION PROTEIN 1"/>
    <property type="match status" value="1"/>
</dbReference>
<feature type="region of interest" description="Disordered" evidence="1">
    <location>
        <begin position="523"/>
        <end position="550"/>
    </location>
</feature>
<evidence type="ECO:0000313" key="4">
    <source>
        <dbReference type="EMBL" id="BAO28968.1"/>
    </source>
</evidence>
<reference evidence="4 5" key="1">
    <citation type="journal article" date="2014" name="Syst. Appl. Microbiol.">
        <title>Complete genomes of freshwater sulfur oxidizers Sulfuricella denitrificans skB26 and Sulfuritalea hydrogenivorans sk43H: genetic insights into the sulfur oxidation pathway of betaproteobacteria.</title>
        <authorList>
            <person name="Watanabe T."/>
            <person name="Kojima H."/>
            <person name="Fukui M."/>
        </authorList>
    </citation>
    <scope>NUCLEOTIDE SEQUENCE [LARGE SCALE GENOMIC DNA]</scope>
    <source>
        <strain evidence="4">DSM22779</strain>
    </source>
</reference>
<feature type="compositionally biased region" description="Basic and acidic residues" evidence="1">
    <location>
        <begin position="327"/>
        <end position="351"/>
    </location>
</feature>
<evidence type="ECO:0000256" key="1">
    <source>
        <dbReference type="SAM" id="MobiDB-lite"/>
    </source>
</evidence>
<dbReference type="STRING" id="1223802.SUTH_01168"/>
<dbReference type="PROSITE" id="PS51318">
    <property type="entry name" value="TAT"/>
    <property type="match status" value="1"/>
</dbReference>
<feature type="domain" description="Caspase family p20" evidence="3">
    <location>
        <begin position="29"/>
        <end position="160"/>
    </location>
</feature>
<dbReference type="InterPro" id="IPR011600">
    <property type="entry name" value="Pept_C14_caspase"/>
</dbReference>
<dbReference type="PANTHER" id="PTHR22576">
    <property type="entry name" value="MUCOSA ASSOCIATED LYMPHOID TISSUE LYMPHOMA TRANSLOCATION PROTEIN 1/PARACASPASE"/>
    <property type="match status" value="1"/>
</dbReference>
<feature type="compositionally biased region" description="Low complexity" evidence="1">
    <location>
        <begin position="525"/>
        <end position="550"/>
    </location>
</feature>
<dbReference type="InterPro" id="IPR029030">
    <property type="entry name" value="Caspase-like_dom_sf"/>
</dbReference>
<dbReference type="Gene3D" id="3.40.50.1460">
    <property type="match status" value="1"/>
</dbReference>
<dbReference type="AlphaFoldDB" id="W0SGZ7"/>
<sequence length="781" mass="89302">MTTRRTFIKTLVAIPPALSFRRAWAAPDPSRLALIIGNSAYHDAPLVNPANDAKAVGGLFTQAGFTVDSHLNAKRADMMAAIEKFGAAAKRSETKLVVFYYAGHGAQLDWRNYLLPVDAVVQRQEDMKQRCIDLNLLLGQFSAAKDKTFIIILDACRNNPFGSAYRPEQKGLSQFDAPVGSLLAYATSPGNVASDGDGQNGLYTENLVRELSKHNTRIEDALKRVRLNVRLASHGEQIPWETTSLESDVFIFNEGQKKLSEAEMEKLIEADVTEWARIKSSKKIDDWVGYLRTFPNGRFAEIAQMRLTRLLADVEKQRVEQQQQDTAKADKLAAEKRQEEEKRKQEEQKRLEQERIEREKIRIAEAQRLAAERKQLEEQQLQEQRRRQEEQQRIELKRREEQERLDRERQRIAEAERQAAERKKQEEQRQLAAQERIERERIRVAEEKRLVAERRQFEEQQLQEQRRRQEEQQAAELKRRQEQERLDRERQRIAEAERLAEERRKQEEEQRLAAERKRIEQEKLAQAAAAKPVPTTSAAPSPTPKPVAAAPAGAPMIDIRAGLPVPLLIPPSDNPFSAGRYPLGRIYTIGDFATVRQTDILTGVEERTYTARVTKVDYDEDRVELNNGTIISDLMGNSIKSGPIEFDSPVQFTPAEFQIGKKWTATFRRTQNGQTTNAYYDLQIVKRETITVPAGTFDTFRIEGEGWNTSVSARLEVRFWLVPGLNFGIKREFVTKNKWGRFGSTERHELVALRQQTIQSACLTPGSGMARTLTVKSTCTG</sequence>
<organism evidence="4 5">
    <name type="scientific">Sulfuritalea hydrogenivorans sk43H</name>
    <dbReference type="NCBI Taxonomy" id="1223802"/>
    <lineage>
        <taxon>Bacteria</taxon>
        <taxon>Pseudomonadati</taxon>
        <taxon>Pseudomonadota</taxon>
        <taxon>Betaproteobacteria</taxon>
        <taxon>Nitrosomonadales</taxon>
        <taxon>Sterolibacteriaceae</taxon>
        <taxon>Sulfuritalea</taxon>
    </lineage>
</organism>
<dbReference type="KEGG" id="shd:SUTH_01168"/>
<dbReference type="Gene3D" id="2.40.360.20">
    <property type="match status" value="1"/>
</dbReference>
<dbReference type="InterPro" id="IPR006311">
    <property type="entry name" value="TAT_signal"/>
</dbReference>
<feature type="region of interest" description="Disordered" evidence="1">
    <location>
        <begin position="321"/>
        <end position="351"/>
    </location>
</feature>
<accession>W0SGZ7</accession>
<proteinExistence type="predicted"/>
<protein>
    <recommendedName>
        <fullName evidence="3">Caspase family p20 domain-containing protein</fullName>
    </recommendedName>
</protein>
<dbReference type="SUPFAM" id="SSF52129">
    <property type="entry name" value="Caspase-like"/>
    <property type="match status" value="1"/>
</dbReference>
<feature type="signal peptide" evidence="2">
    <location>
        <begin position="1"/>
        <end position="25"/>
    </location>
</feature>
<dbReference type="Proteomes" id="UP000031637">
    <property type="component" value="Chromosome"/>
</dbReference>
<dbReference type="RefSeq" id="WP_052473302.1">
    <property type="nucleotide sequence ID" value="NZ_AP012547.1"/>
</dbReference>
<evidence type="ECO:0000313" key="5">
    <source>
        <dbReference type="Proteomes" id="UP000031637"/>
    </source>
</evidence>
<gene>
    <name evidence="4" type="ORF">SUTH_01168</name>
</gene>
<keyword evidence="2" id="KW-0732">Signal</keyword>
<dbReference type="GO" id="GO:0006508">
    <property type="term" value="P:proteolysis"/>
    <property type="evidence" value="ECO:0007669"/>
    <property type="project" value="InterPro"/>
</dbReference>
<dbReference type="GO" id="GO:0004197">
    <property type="term" value="F:cysteine-type endopeptidase activity"/>
    <property type="evidence" value="ECO:0007669"/>
    <property type="project" value="InterPro"/>
</dbReference>
<feature type="chain" id="PRO_5004796310" description="Caspase family p20 domain-containing protein" evidence="2">
    <location>
        <begin position="26"/>
        <end position="781"/>
    </location>
</feature>
<feature type="region of interest" description="Disordered" evidence="1">
    <location>
        <begin position="405"/>
        <end position="430"/>
    </location>
</feature>
<evidence type="ECO:0000256" key="2">
    <source>
        <dbReference type="SAM" id="SignalP"/>
    </source>
</evidence>
<dbReference type="HOGENOM" id="CLU_358591_0_0_4"/>
<dbReference type="EMBL" id="AP012547">
    <property type="protein sequence ID" value="BAO28968.1"/>
    <property type="molecule type" value="Genomic_DNA"/>
</dbReference>
<keyword evidence="5" id="KW-1185">Reference proteome</keyword>
<dbReference type="InterPro" id="IPR052039">
    <property type="entry name" value="Caspase-related_regulators"/>
</dbReference>
<evidence type="ECO:0000259" key="3">
    <source>
        <dbReference type="PROSITE" id="PS50208"/>
    </source>
</evidence>
<dbReference type="InterPro" id="IPR001309">
    <property type="entry name" value="Pept_C14_p20"/>
</dbReference>
<name>W0SGZ7_9PROT</name>
<dbReference type="Pfam" id="PF00656">
    <property type="entry name" value="Peptidase_C14"/>
    <property type="match status" value="1"/>
</dbReference>